<proteinExistence type="predicted"/>
<organism evidence="1 2">
    <name type="scientific">Labilithrix luteola</name>
    <dbReference type="NCBI Taxonomy" id="1391654"/>
    <lineage>
        <taxon>Bacteria</taxon>
        <taxon>Pseudomonadati</taxon>
        <taxon>Myxococcota</taxon>
        <taxon>Polyangia</taxon>
        <taxon>Polyangiales</taxon>
        <taxon>Labilitrichaceae</taxon>
        <taxon>Labilithrix</taxon>
    </lineage>
</organism>
<dbReference type="Proteomes" id="UP000064967">
    <property type="component" value="Chromosome"/>
</dbReference>
<reference evidence="1 2" key="1">
    <citation type="submission" date="2015-08" db="EMBL/GenBank/DDBJ databases">
        <authorList>
            <person name="Babu N.S."/>
            <person name="Beckwith C.J."/>
            <person name="Beseler K.G."/>
            <person name="Brison A."/>
            <person name="Carone J.V."/>
            <person name="Caskin T.P."/>
            <person name="Diamond M."/>
            <person name="Durham M.E."/>
            <person name="Foxe J.M."/>
            <person name="Go M."/>
            <person name="Henderson B.A."/>
            <person name="Jones I.B."/>
            <person name="McGettigan J.A."/>
            <person name="Micheletti S.J."/>
            <person name="Nasrallah M.E."/>
            <person name="Ortiz D."/>
            <person name="Piller C.R."/>
            <person name="Privatt S.R."/>
            <person name="Schneider S.L."/>
            <person name="Sharp S."/>
            <person name="Smith T.C."/>
            <person name="Stanton J.D."/>
            <person name="Ullery H.E."/>
            <person name="Wilson R.J."/>
            <person name="Serrano M.G."/>
            <person name="Buck G."/>
            <person name="Lee V."/>
            <person name="Wang Y."/>
            <person name="Carvalho R."/>
            <person name="Voegtly L."/>
            <person name="Shi R."/>
            <person name="Duckworth R."/>
            <person name="Johnson A."/>
            <person name="Loviza R."/>
            <person name="Walstead R."/>
            <person name="Shah Z."/>
            <person name="Kiflezghi M."/>
            <person name="Wade K."/>
            <person name="Ball S.L."/>
            <person name="Bradley K.W."/>
            <person name="Asai D.J."/>
            <person name="Bowman C.A."/>
            <person name="Russell D.A."/>
            <person name="Pope W.H."/>
            <person name="Jacobs-Sera D."/>
            <person name="Hendrix R.W."/>
            <person name="Hatfull G.F."/>
        </authorList>
    </citation>
    <scope>NUCLEOTIDE SEQUENCE [LARGE SCALE GENOMIC DNA]</scope>
    <source>
        <strain evidence="1 2">DSM 27648</strain>
    </source>
</reference>
<keyword evidence="2" id="KW-1185">Reference proteome</keyword>
<dbReference type="STRING" id="1391654.AKJ09_08770"/>
<dbReference type="KEGG" id="llu:AKJ09_08770"/>
<dbReference type="InterPro" id="IPR011990">
    <property type="entry name" value="TPR-like_helical_dom_sf"/>
</dbReference>
<sequence length="404" mass="42491">MAEARERVKAAPISPEASLAYGQALRKAGHDAEALTELRRGVALAANRPDAAALLKWEIARTHIAKREFEAARGTCNGIGKTPSAADVSHVCAAEAHLLWRRGTEALGELAALEKGKAPRAEVAYAAKLASGRARELESMDAEAEASYREAIAQAESKADAHVLLGTLLQRTGRDGVSSLKRAVSLDPHDPVAQFELGRALPAGSTESLAALERAIGDRPTYLEALRGLTDGYVAARRLPDAKKTVETVLRLAPNDVFSHVVAGHVALAEGRADDAIKAGELASKLMPNVAAAKLLVADAWAKKGEIDLALEAYQAAYGLDHGDPTPLVNAARACVAAGRVTSAKAFATRATKDFAAYGPGWVALGDALVADKEPQAARSAYETAKKAKDVDALAVDEKLLRLK</sequence>
<accession>A0A0K1Q8V1</accession>
<gene>
    <name evidence="1" type="ORF">AKJ09_08770</name>
</gene>
<dbReference type="InterPro" id="IPR019734">
    <property type="entry name" value="TPR_rpt"/>
</dbReference>
<dbReference type="SUPFAM" id="SSF48452">
    <property type="entry name" value="TPR-like"/>
    <property type="match status" value="2"/>
</dbReference>
<dbReference type="EMBL" id="CP012333">
    <property type="protein sequence ID" value="AKV02107.1"/>
    <property type="molecule type" value="Genomic_DNA"/>
</dbReference>
<dbReference type="AlphaFoldDB" id="A0A0K1Q8V1"/>
<dbReference type="SMART" id="SM00028">
    <property type="entry name" value="TPR"/>
    <property type="match status" value="6"/>
</dbReference>
<evidence type="ECO:0000313" key="1">
    <source>
        <dbReference type="EMBL" id="AKV02107.1"/>
    </source>
</evidence>
<dbReference type="Gene3D" id="1.25.40.10">
    <property type="entry name" value="Tetratricopeptide repeat domain"/>
    <property type="match status" value="2"/>
</dbReference>
<name>A0A0K1Q8V1_9BACT</name>
<protein>
    <submittedName>
        <fullName evidence="1">TPR domain protein, putative component of TonB system</fullName>
    </submittedName>
</protein>
<dbReference type="Pfam" id="PF13432">
    <property type="entry name" value="TPR_16"/>
    <property type="match status" value="1"/>
</dbReference>
<dbReference type="PANTHER" id="PTHR44998:SF1">
    <property type="entry name" value="UDP-N-ACETYLGLUCOSAMINE--PEPTIDE N-ACETYLGLUCOSAMINYLTRANSFERASE 110 KDA SUBUNIT"/>
    <property type="match status" value="1"/>
</dbReference>
<dbReference type="PANTHER" id="PTHR44998">
    <property type="match status" value="1"/>
</dbReference>
<evidence type="ECO:0000313" key="2">
    <source>
        <dbReference type="Proteomes" id="UP000064967"/>
    </source>
</evidence>